<keyword evidence="2" id="KW-0443">Lipid metabolism</keyword>
<dbReference type="Gene3D" id="3.40.50.1820">
    <property type="entry name" value="alpha/beta hydrolase"/>
    <property type="match status" value="1"/>
</dbReference>
<dbReference type="Proteomes" id="UP000009170">
    <property type="component" value="Unassembled WGS sequence"/>
</dbReference>
<feature type="region of interest" description="Disordered" evidence="4">
    <location>
        <begin position="1"/>
        <end position="87"/>
    </location>
</feature>
<dbReference type="FunCoup" id="A0A096PBW7">
    <property type="interactions" value="128"/>
</dbReference>
<evidence type="ECO:0000256" key="3">
    <source>
        <dbReference type="SAM" id="Coils"/>
    </source>
</evidence>
<evidence type="ECO:0000256" key="1">
    <source>
        <dbReference type="ARBA" id="ARBA00022963"/>
    </source>
</evidence>
<gene>
    <name evidence="6" type="ORF">OT_ostta14g02840</name>
</gene>
<reference evidence="6 7" key="2">
    <citation type="journal article" date="2014" name="BMC Genomics">
        <title>An improved genome of the model marine alga Ostreococcus tauri unfolds by assessing Illumina de novo assemblies.</title>
        <authorList>
            <person name="Blanc-Mathieu R."/>
            <person name="Verhelst B."/>
            <person name="Derelle E."/>
            <person name="Rombauts S."/>
            <person name="Bouget F.Y."/>
            <person name="Carre I."/>
            <person name="Chateau A."/>
            <person name="Eyre-Walker A."/>
            <person name="Grimsley N."/>
            <person name="Moreau H."/>
            <person name="Piegu B."/>
            <person name="Rivals E."/>
            <person name="Schackwitz W."/>
            <person name="Van de Peer Y."/>
            <person name="Piganeau G."/>
        </authorList>
    </citation>
    <scope>NUCLEOTIDE SEQUENCE [LARGE SCALE GENOMIC DNA]</scope>
    <source>
        <strain evidence="7">OTTH 0595 / CCAP 157/2 / RCC745</strain>
    </source>
</reference>
<feature type="domain" description="AB hydrolase-1" evidence="5">
    <location>
        <begin position="233"/>
        <end position="363"/>
    </location>
</feature>
<evidence type="ECO:0000313" key="7">
    <source>
        <dbReference type="Proteomes" id="UP000009170"/>
    </source>
</evidence>
<name>A0A096PBW7_OSTTA</name>
<feature type="compositionally biased region" description="Basic and acidic residues" evidence="4">
    <location>
        <begin position="44"/>
        <end position="54"/>
    </location>
</feature>
<sequence length="617" mass="67776">MDAPKPIAVSTRIVRHRPRSTSRREATDRRRTTTNPQSNGFLSREPKVDVDGRARLARSRSSSMDDMETVSVDVDGRKPSKSKSLRDSFDAVRGAVLAPSEPPSAASTTRSFTTKVRSAFTGLVKDVSMTFDEAWTNREEREVREDARERKKRARTLVAERKKRARDAKSRAELRAMRPATEVWTMGVHEKNAIGLDCDEMHFVPIGEASGWSAALLRYRADGGAAETTTRRPIIMVPGCASNAMTFDVDKSVSLARYLSERGHEVWIVESRGVGYARRWSRPRSDYVNFIKVDDGDGVEREVEVPKMRSVGFGLWDFDTLLNEDLFCACEYVARVGGRGDLAGVGHSMGGMLVGALAAIGPKPSDIGVSSSWSMTRVCTIASCLECSEESDPESPVSVYARFSAMAGHLPRGLTANPSTTFVHLPIAPASVATAEAFQFVLGPPPPIDGSKPDPAKAFWQNSVSPVTCHPGATDPEFLRRLLLRGFDNVPLSLLIQMATLFTPGGMRSRDPTMGVDESAGVRAKLTRDGERFRYIDELAAAQVPSLAVTGDVDPIFPPNQVRAYAKKIGAECHVFGDIDAPRDDPDAHFSHYDVICGRHARERVFPTIARFFLELD</sequence>
<reference evidence="7" key="1">
    <citation type="journal article" date="2006" name="Proc. Natl. Acad. Sci. U.S.A.">
        <title>Genome analysis of the smallest free-living eukaryote Ostreococcus tauri unveils many unique features.</title>
        <authorList>
            <person name="Derelle E."/>
            <person name="Ferraz C."/>
            <person name="Rombauts S."/>
            <person name="Rouze P."/>
            <person name="Worden A.Z."/>
            <person name="Robbens S."/>
            <person name="Partensky F."/>
            <person name="Degroeve S."/>
            <person name="Echeynie S."/>
            <person name="Cooke R."/>
            <person name="Saeys Y."/>
            <person name="Wuyts J."/>
            <person name="Jabbari K."/>
            <person name="Bowler C."/>
            <person name="Panaud O."/>
            <person name="Piegu B."/>
            <person name="Ball S.G."/>
            <person name="Ral J.-P."/>
            <person name="Bouget F.-Y."/>
            <person name="Piganeau G."/>
            <person name="De Baets B."/>
            <person name="Picard A."/>
            <person name="Delseny M."/>
            <person name="Demaille J."/>
            <person name="Van de Peer Y."/>
            <person name="Moreau H."/>
        </authorList>
    </citation>
    <scope>NUCLEOTIDE SEQUENCE [LARGE SCALE GENOMIC DNA]</scope>
    <source>
        <strain evidence="7">OTTH 0595 / CCAP 157/2 / RCC745</strain>
    </source>
</reference>
<dbReference type="PANTHER" id="PTHR11005">
    <property type="entry name" value="LYSOSOMAL ACID LIPASE-RELATED"/>
    <property type="match status" value="1"/>
</dbReference>
<evidence type="ECO:0000259" key="5">
    <source>
        <dbReference type="Pfam" id="PF00561"/>
    </source>
</evidence>
<evidence type="ECO:0000313" key="6">
    <source>
        <dbReference type="EMBL" id="CEG02183.1"/>
    </source>
</evidence>
<keyword evidence="1" id="KW-0442">Lipid degradation</keyword>
<dbReference type="EMBL" id="CAID01000014">
    <property type="protein sequence ID" value="CEG02183.1"/>
    <property type="molecule type" value="Genomic_DNA"/>
</dbReference>
<dbReference type="InterPro" id="IPR000073">
    <property type="entry name" value="AB_hydrolase_1"/>
</dbReference>
<evidence type="ECO:0000256" key="4">
    <source>
        <dbReference type="SAM" id="MobiDB-lite"/>
    </source>
</evidence>
<dbReference type="SUPFAM" id="SSF53474">
    <property type="entry name" value="alpha/beta-Hydrolases"/>
    <property type="match status" value="1"/>
</dbReference>
<dbReference type="RefSeq" id="XP_003083115.2">
    <property type="nucleotide sequence ID" value="XM_003083067.2"/>
</dbReference>
<comment type="caution">
    <text evidence="6">The sequence shown here is derived from an EMBL/GenBank/DDBJ whole genome shotgun (WGS) entry which is preliminary data.</text>
</comment>
<dbReference type="KEGG" id="ota:OT_ostta14g02840"/>
<dbReference type="Pfam" id="PF00561">
    <property type="entry name" value="Abhydrolase_1"/>
    <property type="match status" value="1"/>
</dbReference>
<organism evidence="6 7">
    <name type="scientific">Ostreococcus tauri</name>
    <name type="common">Marine green alga</name>
    <dbReference type="NCBI Taxonomy" id="70448"/>
    <lineage>
        <taxon>Eukaryota</taxon>
        <taxon>Viridiplantae</taxon>
        <taxon>Chlorophyta</taxon>
        <taxon>Mamiellophyceae</taxon>
        <taxon>Mamiellales</taxon>
        <taxon>Bathycoccaceae</taxon>
        <taxon>Ostreococcus</taxon>
    </lineage>
</organism>
<keyword evidence="7" id="KW-1185">Reference proteome</keyword>
<dbReference type="OrthoDB" id="9974421at2759"/>
<dbReference type="GO" id="GO:0016042">
    <property type="term" value="P:lipid catabolic process"/>
    <property type="evidence" value="ECO:0007669"/>
    <property type="project" value="UniProtKB-KW"/>
</dbReference>
<proteinExistence type="predicted"/>
<dbReference type="InterPro" id="IPR029058">
    <property type="entry name" value="AB_hydrolase_fold"/>
</dbReference>
<feature type="coiled-coil region" evidence="3">
    <location>
        <begin position="137"/>
        <end position="164"/>
    </location>
</feature>
<dbReference type="AlphaFoldDB" id="A0A096PBW7"/>
<evidence type="ECO:0000256" key="2">
    <source>
        <dbReference type="ARBA" id="ARBA00023098"/>
    </source>
</evidence>
<dbReference type="InParanoid" id="A0A096PBW7"/>
<keyword evidence="3" id="KW-0175">Coiled coil</keyword>
<dbReference type="GeneID" id="9837800"/>
<protein>
    <submittedName>
        <fullName evidence="6">Unnamed product</fullName>
    </submittedName>
</protein>
<feature type="compositionally biased region" description="Basic and acidic residues" evidence="4">
    <location>
        <begin position="74"/>
        <end position="87"/>
    </location>
</feature>
<accession>A0A096PBW7</accession>
<feature type="compositionally biased region" description="Basic and acidic residues" evidence="4">
    <location>
        <begin position="22"/>
        <end position="31"/>
    </location>
</feature>